<feature type="region of interest" description="Disordered" evidence="1">
    <location>
        <begin position="1"/>
        <end position="105"/>
    </location>
</feature>
<reference evidence="2" key="1">
    <citation type="submission" date="2019-04" db="EMBL/GenBank/DDBJ databases">
        <title>Genome assembly of Zosterops borbonicus 15179.</title>
        <authorList>
            <person name="Leroy T."/>
            <person name="Anselmetti Y."/>
            <person name="Tilak M.-K."/>
            <person name="Nabholz B."/>
        </authorList>
    </citation>
    <scope>NUCLEOTIDE SEQUENCE</scope>
    <source>
        <strain evidence="2">HGM_15179</strain>
        <tissue evidence="2">Muscle</tissue>
    </source>
</reference>
<proteinExistence type="predicted"/>
<sequence>MEAAPRKLTENRGSQHVKAEQTSGKQSENKRKTTSKSPTSPLRIFENEEKLVNATIHDLERQNSMESTGRKSSALKAKSETTSVGRAQQRVAGAGVTPEVAHDSP</sequence>
<organism evidence="2 3">
    <name type="scientific">Zosterops borbonicus</name>
    <dbReference type="NCBI Taxonomy" id="364589"/>
    <lineage>
        <taxon>Eukaryota</taxon>
        <taxon>Metazoa</taxon>
        <taxon>Chordata</taxon>
        <taxon>Craniata</taxon>
        <taxon>Vertebrata</taxon>
        <taxon>Euteleostomi</taxon>
        <taxon>Archelosauria</taxon>
        <taxon>Archosauria</taxon>
        <taxon>Dinosauria</taxon>
        <taxon>Saurischia</taxon>
        <taxon>Theropoda</taxon>
        <taxon>Coelurosauria</taxon>
        <taxon>Aves</taxon>
        <taxon>Neognathae</taxon>
        <taxon>Neoaves</taxon>
        <taxon>Telluraves</taxon>
        <taxon>Australaves</taxon>
        <taxon>Passeriformes</taxon>
        <taxon>Sylvioidea</taxon>
        <taxon>Zosteropidae</taxon>
        <taxon>Zosterops</taxon>
    </lineage>
</organism>
<dbReference type="Proteomes" id="UP000796761">
    <property type="component" value="Unassembled WGS sequence"/>
</dbReference>
<comment type="caution">
    <text evidence="2">The sequence shown here is derived from an EMBL/GenBank/DDBJ whole genome shotgun (WGS) entry which is preliminary data.</text>
</comment>
<evidence type="ECO:0000313" key="2">
    <source>
        <dbReference type="EMBL" id="TRZ17345.1"/>
    </source>
</evidence>
<evidence type="ECO:0000256" key="1">
    <source>
        <dbReference type="SAM" id="MobiDB-lite"/>
    </source>
</evidence>
<protein>
    <submittedName>
        <fullName evidence="2">Uncharacterized protein</fullName>
    </submittedName>
</protein>
<gene>
    <name evidence="2" type="ORF">HGM15179_009760</name>
</gene>
<dbReference type="AlphaFoldDB" id="A0A8K1LKB7"/>
<accession>A0A8K1LKB7</accession>
<name>A0A8K1LKB7_9PASS</name>
<keyword evidence="3" id="KW-1185">Reference proteome</keyword>
<dbReference type="EMBL" id="SWJQ01000271">
    <property type="protein sequence ID" value="TRZ17345.1"/>
    <property type="molecule type" value="Genomic_DNA"/>
</dbReference>
<feature type="compositionally biased region" description="Basic and acidic residues" evidence="1">
    <location>
        <begin position="45"/>
        <end position="63"/>
    </location>
</feature>
<evidence type="ECO:0000313" key="3">
    <source>
        <dbReference type="Proteomes" id="UP000796761"/>
    </source>
</evidence>
<feature type="compositionally biased region" description="Basic and acidic residues" evidence="1">
    <location>
        <begin position="1"/>
        <end position="10"/>
    </location>
</feature>